<feature type="region of interest" description="Disordered" evidence="3">
    <location>
        <begin position="1"/>
        <end position="22"/>
    </location>
</feature>
<protein>
    <recommendedName>
        <fullName evidence="4">DUF4200 domain-containing protein</fullName>
    </recommendedName>
</protein>
<dbReference type="GO" id="GO:0005856">
    <property type="term" value="C:cytoskeleton"/>
    <property type="evidence" value="ECO:0007669"/>
    <property type="project" value="UniProtKB-ARBA"/>
</dbReference>
<feature type="coiled-coil region" evidence="2">
    <location>
        <begin position="117"/>
        <end position="162"/>
    </location>
</feature>
<dbReference type="RefSeq" id="XP_031027989.1">
    <property type="nucleotide sequence ID" value="XM_031166216.1"/>
</dbReference>
<sequence length="450" mass="50551">MSTIEKLPELPHNAGTFRESRRKSLLIKTRSSDESSESLAAANAAANAADGNSSGGGRAIPVSIQDTTHVAGRDDDTFITQRAGKLVQTTNQIYIPVIPTEPGAGLESRNTLQATLLLQKKREMMDVQSQLDRKRQEFAKRMEECREKQEELRTKQKQIRDRVAKFEKFLKDNDAKRVRANSKALTERKIREQKEKEIIQLHKLLQAEQFKNSATMKLTNSYQTYEAYLQRVVDCLPPDYLEINEPHITDILARHGTLVDTAADLAKILINRNEEIEAGQIRLAALMKEGSDQVLLCNSMLGTKQKKLDSVRQQCAILEQRLEERDRTGKERMRTLGEAKLAINNLYDRVTMRSRNTINNTTTIINNNNTTNQNSMIPPVALAAEKKESGQGNLNPVVSTTPSSFQTNVTLAQKLVAIMTRLQEMQEVSRRAAEAIKNEAAIKRAAGTKV</sequence>
<dbReference type="Proteomes" id="UP000319731">
    <property type="component" value="Unassembled WGS sequence"/>
</dbReference>
<feature type="coiled-coil region" evidence="2">
    <location>
        <begin position="301"/>
        <end position="328"/>
    </location>
</feature>
<feature type="domain" description="DUF4200" evidence="4">
    <location>
        <begin position="117"/>
        <end position="234"/>
    </location>
</feature>
<dbReference type="EMBL" id="QEAO01000001">
    <property type="protein sequence ID" value="TPX38275.1"/>
    <property type="molecule type" value="Genomic_DNA"/>
</dbReference>
<dbReference type="GeneID" id="42001513"/>
<proteinExistence type="predicted"/>
<evidence type="ECO:0000313" key="6">
    <source>
        <dbReference type="Proteomes" id="UP000319731"/>
    </source>
</evidence>
<keyword evidence="6" id="KW-1185">Reference proteome</keyword>
<dbReference type="PANTHER" id="PTHR21683">
    <property type="entry name" value="COILED-COIL DOMAIN-CONTAINING PROTEIN 42 LIKE-2-LIKE-RELATED"/>
    <property type="match status" value="1"/>
</dbReference>
<evidence type="ECO:0000256" key="2">
    <source>
        <dbReference type="SAM" id="Coils"/>
    </source>
</evidence>
<comment type="caution">
    <text evidence="5">The sequence shown here is derived from an EMBL/GenBank/DDBJ whole genome shotgun (WGS) entry which is preliminary data.</text>
</comment>
<dbReference type="STRING" id="1806994.A0A507CK58"/>
<dbReference type="Pfam" id="PF13863">
    <property type="entry name" value="DUF4200"/>
    <property type="match status" value="1"/>
</dbReference>
<gene>
    <name evidence="5" type="ORF">SmJEL517_g00286</name>
</gene>
<dbReference type="InterPro" id="IPR051147">
    <property type="entry name" value="CFAP_domain-containing"/>
</dbReference>
<dbReference type="PANTHER" id="PTHR21683:SF2">
    <property type="entry name" value="COILED-COIL DOMAIN-CONTAINING PROTEIN 42 LIKE-2-LIKE"/>
    <property type="match status" value="1"/>
</dbReference>
<evidence type="ECO:0000256" key="1">
    <source>
        <dbReference type="ARBA" id="ARBA00023054"/>
    </source>
</evidence>
<evidence type="ECO:0000256" key="3">
    <source>
        <dbReference type="SAM" id="MobiDB-lite"/>
    </source>
</evidence>
<name>A0A507CK58_9FUNG</name>
<dbReference type="AlphaFoldDB" id="A0A507CK58"/>
<accession>A0A507CK58</accession>
<reference evidence="5 6" key="1">
    <citation type="journal article" date="2019" name="Sci. Rep.">
        <title>Comparative genomics of chytrid fungi reveal insights into the obligate biotrophic and pathogenic lifestyle of Synchytrium endobioticum.</title>
        <authorList>
            <person name="van de Vossenberg B.T.L.H."/>
            <person name="Warris S."/>
            <person name="Nguyen H.D.T."/>
            <person name="van Gent-Pelzer M.P.E."/>
            <person name="Joly D.L."/>
            <person name="van de Geest H.C."/>
            <person name="Bonants P.J.M."/>
            <person name="Smith D.S."/>
            <person name="Levesque C.A."/>
            <person name="van der Lee T.A.J."/>
        </authorList>
    </citation>
    <scope>NUCLEOTIDE SEQUENCE [LARGE SCALE GENOMIC DNA]</scope>
    <source>
        <strain evidence="5 6">JEL517</strain>
    </source>
</reference>
<keyword evidence="1 2" id="KW-0175">Coiled coil</keyword>
<dbReference type="OrthoDB" id="2134857at2759"/>
<organism evidence="5 6">
    <name type="scientific">Synchytrium microbalum</name>
    <dbReference type="NCBI Taxonomy" id="1806994"/>
    <lineage>
        <taxon>Eukaryota</taxon>
        <taxon>Fungi</taxon>
        <taxon>Fungi incertae sedis</taxon>
        <taxon>Chytridiomycota</taxon>
        <taxon>Chytridiomycota incertae sedis</taxon>
        <taxon>Chytridiomycetes</taxon>
        <taxon>Synchytriales</taxon>
        <taxon>Synchytriaceae</taxon>
        <taxon>Synchytrium</taxon>
    </lineage>
</organism>
<evidence type="ECO:0000259" key="4">
    <source>
        <dbReference type="Pfam" id="PF13863"/>
    </source>
</evidence>
<evidence type="ECO:0000313" key="5">
    <source>
        <dbReference type="EMBL" id="TPX38275.1"/>
    </source>
</evidence>
<dbReference type="InterPro" id="IPR025252">
    <property type="entry name" value="DUF4200"/>
</dbReference>